<dbReference type="GO" id="GO:0003723">
    <property type="term" value="F:RNA binding"/>
    <property type="evidence" value="ECO:0007669"/>
    <property type="project" value="UniProtKB-KW"/>
</dbReference>
<organism evidence="12">
    <name type="scientific">Haptolina ericina</name>
    <dbReference type="NCBI Taxonomy" id="156174"/>
    <lineage>
        <taxon>Eukaryota</taxon>
        <taxon>Haptista</taxon>
        <taxon>Haptophyta</taxon>
        <taxon>Prymnesiophyceae</taxon>
        <taxon>Prymnesiales</taxon>
        <taxon>Prymnesiaceae</taxon>
        <taxon>Haptolina</taxon>
    </lineage>
</organism>
<dbReference type="Pfam" id="PF05183">
    <property type="entry name" value="RdRP"/>
    <property type="match status" value="1"/>
</dbReference>
<dbReference type="GO" id="GO:0030422">
    <property type="term" value="P:siRNA processing"/>
    <property type="evidence" value="ECO:0007669"/>
    <property type="project" value="TreeGrafter"/>
</dbReference>
<protein>
    <recommendedName>
        <fullName evidence="8">RNA-dependent RNA polymerase</fullName>
        <ecNumber evidence="8">2.7.7.48</ecNumber>
    </recommendedName>
</protein>
<dbReference type="InterPro" id="IPR057596">
    <property type="entry name" value="RDRP_core"/>
</dbReference>
<dbReference type="PANTHER" id="PTHR23079">
    <property type="entry name" value="RNA-DEPENDENT RNA POLYMERASE"/>
    <property type="match status" value="1"/>
</dbReference>
<evidence type="ECO:0000256" key="3">
    <source>
        <dbReference type="ARBA" id="ARBA00022679"/>
    </source>
</evidence>
<proteinExistence type="inferred from homology"/>
<keyword evidence="6" id="KW-0943">RNA-mediated gene silencing</keyword>
<dbReference type="PANTHER" id="PTHR23079:SF55">
    <property type="entry name" value="RNA-DIRECTED RNA POLYMERASE"/>
    <property type="match status" value="1"/>
</dbReference>
<evidence type="ECO:0000256" key="1">
    <source>
        <dbReference type="ARBA" id="ARBA00005762"/>
    </source>
</evidence>
<evidence type="ECO:0000256" key="7">
    <source>
        <dbReference type="ARBA" id="ARBA00048744"/>
    </source>
</evidence>
<evidence type="ECO:0000313" key="12">
    <source>
        <dbReference type="EMBL" id="CAE0110919.1"/>
    </source>
</evidence>
<feature type="domain" description="RDRP C-terminal head" evidence="11">
    <location>
        <begin position="207"/>
        <end position="318"/>
    </location>
</feature>
<feature type="region of interest" description="Disordered" evidence="9">
    <location>
        <begin position="25"/>
        <end position="48"/>
    </location>
</feature>
<dbReference type="InterPro" id="IPR007855">
    <property type="entry name" value="RDRP"/>
</dbReference>
<evidence type="ECO:0000256" key="4">
    <source>
        <dbReference type="ARBA" id="ARBA00022695"/>
    </source>
</evidence>
<gene>
    <name evidence="12" type="ORF">HERI1096_LOCUS11579</name>
</gene>
<dbReference type="AlphaFoldDB" id="A0A7S3ARW8"/>
<feature type="domain" description="RDRP core" evidence="10">
    <location>
        <begin position="3"/>
        <end position="127"/>
    </location>
</feature>
<evidence type="ECO:0000259" key="10">
    <source>
        <dbReference type="Pfam" id="PF05183"/>
    </source>
</evidence>
<dbReference type="Pfam" id="PF26253">
    <property type="entry name" value="RdRP_head"/>
    <property type="match status" value="1"/>
</dbReference>
<keyword evidence="2 8" id="KW-0696">RNA-directed RNA polymerase</keyword>
<evidence type="ECO:0000256" key="2">
    <source>
        <dbReference type="ARBA" id="ARBA00022484"/>
    </source>
</evidence>
<reference evidence="12" key="1">
    <citation type="submission" date="2021-01" db="EMBL/GenBank/DDBJ databases">
        <authorList>
            <person name="Corre E."/>
            <person name="Pelletier E."/>
            <person name="Niang G."/>
            <person name="Scheremetjew M."/>
            <person name="Finn R."/>
            <person name="Kale V."/>
            <person name="Holt S."/>
            <person name="Cochrane G."/>
            <person name="Meng A."/>
            <person name="Brown T."/>
            <person name="Cohen L."/>
        </authorList>
    </citation>
    <scope>NUCLEOTIDE SEQUENCE</scope>
    <source>
        <strain evidence="12">CCMP281</strain>
    </source>
</reference>
<evidence type="ECO:0000256" key="6">
    <source>
        <dbReference type="ARBA" id="ARBA00023158"/>
    </source>
</evidence>
<evidence type="ECO:0000256" key="5">
    <source>
        <dbReference type="ARBA" id="ARBA00022884"/>
    </source>
</evidence>
<comment type="similarity">
    <text evidence="1 8">Belongs to the RdRP family.</text>
</comment>
<evidence type="ECO:0000259" key="11">
    <source>
        <dbReference type="Pfam" id="PF26253"/>
    </source>
</evidence>
<feature type="compositionally biased region" description="Low complexity" evidence="9">
    <location>
        <begin position="35"/>
        <end position="44"/>
    </location>
</feature>
<keyword evidence="4 8" id="KW-0548">Nucleotidyltransferase</keyword>
<name>A0A7S3ARW8_9EUKA</name>
<dbReference type="GO" id="GO:0031380">
    <property type="term" value="C:nuclear RNA-directed RNA polymerase complex"/>
    <property type="evidence" value="ECO:0007669"/>
    <property type="project" value="TreeGrafter"/>
</dbReference>
<dbReference type="EC" id="2.7.7.48" evidence="8"/>
<dbReference type="EMBL" id="HBHX01020753">
    <property type="protein sequence ID" value="CAE0110919.1"/>
    <property type="molecule type" value="Transcribed_RNA"/>
</dbReference>
<accession>A0A7S3ARW8</accession>
<dbReference type="InterPro" id="IPR058752">
    <property type="entry name" value="RDRP_C_head"/>
</dbReference>
<comment type="catalytic activity">
    <reaction evidence="7 8">
        <text>RNA(n) + a ribonucleoside 5'-triphosphate = RNA(n+1) + diphosphate</text>
        <dbReference type="Rhea" id="RHEA:21248"/>
        <dbReference type="Rhea" id="RHEA-COMP:14527"/>
        <dbReference type="Rhea" id="RHEA-COMP:17342"/>
        <dbReference type="ChEBI" id="CHEBI:33019"/>
        <dbReference type="ChEBI" id="CHEBI:61557"/>
        <dbReference type="ChEBI" id="CHEBI:140395"/>
        <dbReference type="EC" id="2.7.7.48"/>
    </reaction>
</comment>
<evidence type="ECO:0000256" key="9">
    <source>
        <dbReference type="SAM" id="MobiDB-lite"/>
    </source>
</evidence>
<keyword evidence="5 8" id="KW-0694">RNA-binding</keyword>
<dbReference type="GO" id="GO:0003968">
    <property type="term" value="F:RNA-directed RNA polymerase activity"/>
    <property type="evidence" value="ECO:0007669"/>
    <property type="project" value="UniProtKB-KW"/>
</dbReference>
<keyword evidence="3 8" id="KW-0808">Transferase</keyword>
<sequence>MTADADYDGDEFLVIGDQELVMPFEPQAPWDEPVSSSSRRPAAPRYDDPPMLQAQLVRAFLEKRRSASLVGQVGIAIKAATDLLGLSHPKSLRLFNAYYLALDDKLTGTLRAHGLDMNEHPVWMRDVSAPTRNGIRYVPSPESSPIEHLRAGLQRLDSRAALGGARHPTRLDSDLLLAGRERYTTAWKRERQQYSRLMSEILDLYKADEAMRKMRVHELKARFRSKLLERHRRDDQLFDVLIEPPACLFLELSAIYEVCYKAKLTGRRDDAAGFGIATSVATSHIDQASSKQGDGLSFVWGVFGDLMLRLKANSRSQRDLTHQGTGPKPYLPAALRELLSR</sequence>
<evidence type="ECO:0000256" key="8">
    <source>
        <dbReference type="RuleBase" id="RU363098"/>
    </source>
</evidence>